<reference evidence="1" key="2">
    <citation type="journal article" date="2015" name="Fish Shellfish Immunol.">
        <title>Early steps in the European eel (Anguilla anguilla)-Vibrio vulnificus interaction in the gills: Role of the RtxA13 toxin.</title>
        <authorList>
            <person name="Callol A."/>
            <person name="Pajuelo D."/>
            <person name="Ebbesson L."/>
            <person name="Teles M."/>
            <person name="MacKenzie S."/>
            <person name="Amaro C."/>
        </authorList>
    </citation>
    <scope>NUCLEOTIDE SEQUENCE</scope>
</reference>
<accession>A0A0E9P7R7</accession>
<protein>
    <submittedName>
        <fullName evidence="1">Uncharacterized protein</fullName>
    </submittedName>
</protein>
<organism evidence="1">
    <name type="scientific">Anguilla anguilla</name>
    <name type="common">European freshwater eel</name>
    <name type="synonym">Muraena anguilla</name>
    <dbReference type="NCBI Taxonomy" id="7936"/>
    <lineage>
        <taxon>Eukaryota</taxon>
        <taxon>Metazoa</taxon>
        <taxon>Chordata</taxon>
        <taxon>Craniata</taxon>
        <taxon>Vertebrata</taxon>
        <taxon>Euteleostomi</taxon>
        <taxon>Actinopterygii</taxon>
        <taxon>Neopterygii</taxon>
        <taxon>Teleostei</taxon>
        <taxon>Anguilliformes</taxon>
        <taxon>Anguillidae</taxon>
        <taxon>Anguilla</taxon>
    </lineage>
</organism>
<sequence length="64" mass="7426">MIQLNKPRILNCSLNAEDFKILDILRFLGFWTPHFNSDHRFLIGFKSGSKTAQSINDLQPHLKV</sequence>
<proteinExistence type="predicted"/>
<name>A0A0E9P7R7_ANGAN</name>
<reference evidence="1" key="1">
    <citation type="submission" date="2014-11" db="EMBL/GenBank/DDBJ databases">
        <authorList>
            <person name="Amaro Gonzalez C."/>
        </authorList>
    </citation>
    <scope>NUCLEOTIDE SEQUENCE</scope>
</reference>
<dbReference type="EMBL" id="GBXM01107881">
    <property type="protein sequence ID" value="JAH00696.1"/>
    <property type="molecule type" value="Transcribed_RNA"/>
</dbReference>
<dbReference type="AlphaFoldDB" id="A0A0E9P7R7"/>
<evidence type="ECO:0000313" key="1">
    <source>
        <dbReference type="EMBL" id="JAH00696.1"/>
    </source>
</evidence>